<organism evidence="1 2">
    <name type="scientific">Rubripirellula lacrimiformis</name>
    <dbReference type="NCBI Taxonomy" id="1930273"/>
    <lineage>
        <taxon>Bacteria</taxon>
        <taxon>Pseudomonadati</taxon>
        <taxon>Planctomycetota</taxon>
        <taxon>Planctomycetia</taxon>
        <taxon>Pirellulales</taxon>
        <taxon>Pirellulaceae</taxon>
        <taxon>Rubripirellula</taxon>
    </lineage>
</organism>
<dbReference type="OrthoDB" id="9815326at2"/>
<reference evidence="1 2" key="1">
    <citation type="submission" date="2019-02" db="EMBL/GenBank/DDBJ databases">
        <title>Deep-cultivation of Planctomycetes and their phenomic and genomic characterization uncovers novel biology.</title>
        <authorList>
            <person name="Wiegand S."/>
            <person name="Jogler M."/>
            <person name="Boedeker C."/>
            <person name="Pinto D."/>
            <person name="Vollmers J."/>
            <person name="Rivas-Marin E."/>
            <person name="Kohn T."/>
            <person name="Peeters S.H."/>
            <person name="Heuer A."/>
            <person name="Rast P."/>
            <person name="Oberbeckmann S."/>
            <person name="Bunk B."/>
            <person name="Jeske O."/>
            <person name="Meyerdierks A."/>
            <person name="Storesund J.E."/>
            <person name="Kallscheuer N."/>
            <person name="Luecker S."/>
            <person name="Lage O.M."/>
            <person name="Pohl T."/>
            <person name="Merkel B.J."/>
            <person name="Hornburger P."/>
            <person name="Mueller R.-W."/>
            <person name="Bruemmer F."/>
            <person name="Labrenz M."/>
            <person name="Spormann A.M."/>
            <person name="Op den Camp H."/>
            <person name="Overmann J."/>
            <person name="Amann R."/>
            <person name="Jetten M.S.M."/>
            <person name="Mascher T."/>
            <person name="Medema M.H."/>
            <person name="Devos D.P."/>
            <person name="Kaster A.-K."/>
            <person name="Ovreas L."/>
            <person name="Rohde M."/>
            <person name="Galperin M.Y."/>
            <person name="Jogler C."/>
        </authorList>
    </citation>
    <scope>NUCLEOTIDE SEQUENCE [LARGE SCALE GENOMIC DNA]</scope>
    <source>
        <strain evidence="1 2">K22_7</strain>
    </source>
</reference>
<keyword evidence="1" id="KW-0378">Hydrolase</keyword>
<keyword evidence="2" id="KW-1185">Reference proteome</keyword>
<evidence type="ECO:0000313" key="1">
    <source>
        <dbReference type="EMBL" id="QDT05893.1"/>
    </source>
</evidence>
<proteinExistence type="predicted"/>
<dbReference type="AlphaFoldDB" id="A0A517NFJ5"/>
<sequence length="260" mass="28927">MCLVISCEVGGDQVPAALLMDPAVPPSCGILPILNQSLLIAPVESSPFAGSRLSRSKSDRSALYIADRLASGLNAPLVKNPFSAQLIDVGRSLHHRELFGPLTRRWSADQRQILLDEVYFPHRERLRRAIAGVMLRHSFVIHLSVRTFASRSGTKVRRADVGLLYDPSNQDELDLCLDWIDEIYDETELLRVRRNYPRRGTHDSITKSMRAEFAGTPYLGIEVLANRAWADRPVGLRDDATDVLMGALRAITDQVQSNAA</sequence>
<dbReference type="RefSeq" id="WP_145172230.1">
    <property type="nucleotide sequence ID" value="NZ_CP036525.1"/>
</dbReference>
<protein>
    <submittedName>
        <fullName evidence="1">N-formylglutamate amidohydrolase</fullName>
    </submittedName>
</protein>
<dbReference type="GO" id="GO:0016787">
    <property type="term" value="F:hydrolase activity"/>
    <property type="evidence" value="ECO:0007669"/>
    <property type="project" value="UniProtKB-KW"/>
</dbReference>
<name>A0A517NFJ5_9BACT</name>
<evidence type="ECO:0000313" key="2">
    <source>
        <dbReference type="Proteomes" id="UP000318538"/>
    </source>
</evidence>
<dbReference type="Proteomes" id="UP000318538">
    <property type="component" value="Chromosome"/>
</dbReference>
<dbReference type="Gene3D" id="3.40.630.40">
    <property type="entry name" value="Zn-dependent exopeptidases"/>
    <property type="match status" value="1"/>
</dbReference>
<dbReference type="Pfam" id="PF05013">
    <property type="entry name" value="FGase"/>
    <property type="match status" value="1"/>
</dbReference>
<dbReference type="SUPFAM" id="SSF53187">
    <property type="entry name" value="Zn-dependent exopeptidases"/>
    <property type="match status" value="1"/>
</dbReference>
<dbReference type="KEGG" id="rlc:K227x_42980"/>
<dbReference type="EMBL" id="CP036525">
    <property type="protein sequence ID" value="QDT05893.1"/>
    <property type="molecule type" value="Genomic_DNA"/>
</dbReference>
<accession>A0A517NFJ5</accession>
<dbReference type="InterPro" id="IPR007709">
    <property type="entry name" value="N-FG_amidohydro"/>
</dbReference>
<gene>
    <name evidence="1" type="ORF">K227x_42980</name>
</gene>